<keyword evidence="5" id="KW-1185">Reference proteome</keyword>
<dbReference type="PROSITE" id="PS51257">
    <property type="entry name" value="PROKAR_LIPOPROTEIN"/>
    <property type="match status" value="1"/>
</dbReference>
<feature type="region of interest" description="Disordered" evidence="1">
    <location>
        <begin position="153"/>
        <end position="178"/>
    </location>
</feature>
<sequence length="264" mass="28247">MIRVTTRVWAPLVTAALLLTTACTGAGSGTGGAAPSATRSAPSSAPSSTGPASAPRADAVVRPVSAAQWQRIRAAGMVREGCPVTSPDQLRRVELNHYGFDGKVRRGVLVVNADTAESVARVFTRLFEAKFPIRGMKPLEEYGGDNTTSLADDNTASFNCRRPNQINAPEKESPHGNGRAIDINPVENPWQDLRCKCWKPSAANNARTEGQGKILEGGTVWRAFRAEGWIWQDISVPDYMHFDTGYPSVPFTGPQRATGSPAAG</sequence>
<dbReference type="Pfam" id="PF13539">
    <property type="entry name" value="Peptidase_M15_4"/>
    <property type="match status" value="1"/>
</dbReference>
<protein>
    <recommendedName>
        <fullName evidence="3">Peptidase M15C domain-containing protein</fullName>
    </recommendedName>
</protein>
<dbReference type="Proteomes" id="UP000004217">
    <property type="component" value="Unassembled WGS sequence"/>
</dbReference>
<dbReference type="AlphaFoldDB" id="G2GMU0"/>
<evidence type="ECO:0000313" key="5">
    <source>
        <dbReference type="Proteomes" id="UP000004217"/>
    </source>
</evidence>
<feature type="region of interest" description="Disordered" evidence="1">
    <location>
        <begin position="28"/>
        <end position="59"/>
    </location>
</feature>
<proteinExistence type="predicted"/>
<accession>G2GMU0</accession>
<comment type="caution">
    <text evidence="4">The sequence shown here is derived from an EMBL/GenBank/DDBJ whole genome shotgun (WGS) entry which is preliminary data.</text>
</comment>
<dbReference type="InterPro" id="IPR039561">
    <property type="entry name" value="Peptidase_M15C"/>
</dbReference>
<evidence type="ECO:0000256" key="1">
    <source>
        <dbReference type="SAM" id="MobiDB-lite"/>
    </source>
</evidence>
<name>G2GMU0_9ACTN</name>
<evidence type="ECO:0000313" key="4">
    <source>
        <dbReference type="EMBL" id="EGX55178.1"/>
    </source>
</evidence>
<evidence type="ECO:0000256" key="2">
    <source>
        <dbReference type="SAM" id="SignalP"/>
    </source>
</evidence>
<dbReference type="SUPFAM" id="SSF55166">
    <property type="entry name" value="Hedgehog/DD-peptidase"/>
    <property type="match status" value="1"/>
</dbReference>
<reference evidence="4 5" key="1">
    <citation type="submission" date="2011-08" db="EMBL/GenBank/DDBJ databases">
        <authorList>
            <person name="Lin Y."/>
            <person name="Hao X."/>
            <person name="Johnstone L."/>
            <person name="Miller S.J."/>
            <person name="Wei G."/>
            <person name="Rensing C."/>
        </authorList>
    </citation>
    <scope>NUCLEOTIDE SEQUENCE [LARGE SCALE GENOMIC DNA]</scope>
    <source>
        <strain evidence="4 5">K42</strain>
    </source>
</reference>
<keyword evidence="2" id="KW-0732">Signal</keyword>
<feature type="signal peptide" evidence="2">
    <location>
        <begin position="1"/>
        <end position="26"/>
    </location>
</feature>
<dbReference type="GO" id="GO:0008233">
    <property type="term" value="F:peptidase activity"/>
    <property type="evidence" value="ECO:0007669"/>
    <property type="project" value="InterPro"/>
</dbReference>
<feature type="chain" id="PRO_5039514188" description="Peptidase M15C domain-containing protein" evidence="2">
    <location>
        <begin position="27"/>
        <end position="264"/>
    </location>
</feature>
<feature type="domain" description="Peptidase M15C" evidence="3">
    <location>
        <begin position="171"/>
        <end position="243"/>
    </location>
</feature>
<dbReference type="PATRIC" id="fig|700597.3.peg.6681"/>
<dbReference type="RefSeq" id="WP_007503979.1">
    <property type="nucleotide sequence ID" value="NZ_AGBF01000258.1"/>
</dbReference>
<organism evidence="4 5">
    <name type="scientific">Streptomyces zinciresistens K42</name>
    <dbReference type="NCBI Taxonomy" id="700597"/>
    <lineage>
        <taxon>Bacteria</taxon>
        <taxon>Bacillati</taxon>
        <taxon>Actinomycetota</taxon>
        <taxon>Actinomycetes</taxon>
        <taxon>Kitasatosporales</taxon>
        <taxon>Streptomycetaceae</taxon>
        <taxon>Streptomyces</taxon>
    </lineage>
</organism>
<feature type="compositionally biased region" description="Low complexity" evidence="1">
    <location>
        <begin position="33"/>
        <end position="57"/>
    </location>
</feature>
<dbReference type="InterPro" id="IPR009045">
    <property type="entry name" value="Zn_M74/Hedgehog-like"/>
</dbReference>
<gene>
    <name evidence="4" type="ORF">SZN_34227</name>
</gene>
<feature type="compositionally biased region" description="Polar residues" evidence="1">
    <location>
        <begin position="153"/>
        <end position="167"/>
    </location>
</feature>
<evidence type="ECO:0000259" key="3">
    <source>
        <dbReference type="Pfam" id="PF13539"/>
    </source>
</evidence>
<dbReference type="Gene3D" id="3.30.1380.10">
    <property type="match status" value="1"/>
</dbReference>
<dbReference type="EMBL" id="AGBF01000258">
    <property type="protein sequence ID" value="EGX55178.1"/>
    <property type="molecule type" value="Genomic_DNA"/>
</dbReference>